<dbReference type="InterPro" id="IPR039375">
    <property type="entry name" value="NodN-like"/>
</dbReference>
<gene>
    <name evidence="2" type="ORF">JCM19231_3479</name>
</gene>
<sequence>MFNQQIASLKYSQFNAGVSTLLKGYREENVNHSYSQSLYHSWNKVFNQPAVNDEVESPQRNTVDMKPAAKALFDELKEQIGEEIFVGEWFSVDQERINAFAEITQDMQWIHTDPQRAEQESPFKSTIAHGFLTMALLPKLTEAVDPDKPQFPTAKVTVNMGFNSVRFPYPVKVGSNIRGKCKLLSVTPIKKGLEITREIKVEIEGVRRPGCVSESVIRLYF</sequence>
<dbReference type="CDD" id="cd03450">
    <property type="entry name" value="NodN"/>
    <property type="match status" value="1"/>
</dbReference>
<proteinExistence type="predicted"/>
<dbReference type="PANTHER" id="PTHR42993">
    <property type="entry name" value="MAOC-LIKE DEHYDRATASE DOMAIN-CONTAINING PROTEIN"/>
    <property type="match status" value="1"/>
</dbReference>
<dbReference type="Gene3D" id="3.10.129.10">
    <property type="entry name" value="Hotdog Thioesterase"/>
    <property type="match status" value="1"/>
</dbReference>
<dbReference type="PANTHER" id="PTHR42993:SF1">
    <property type="entry name" value="MAOC-LIKE DEHYDRATASE DOMAIN-CONTAINING PROTEIN"/>
    <property type="match status" value="1"/>
</dbReference>
<evidence type="ECO:0000313" key="3">
    <source>
        <dbReference type="Proteomes" id="UP000031671"/>
    </source>
</evidence>
<reference evidence="2 3" key="2">
    <citation type="submission" date="2015-01" db="EMBL/GenBank/DDBJ databases">
        <authorList>
            <consortium name="NBRP consortium"/>
            <person name="Sawabe T."/>
            <person name="Meirelles P."/>
            <person name="Feng G."/>
            <person name="Sayaka M."/>
            <person name="Hattori M."/>
            <person name="Ohkuma M."/>
        </authorList>
    </citation>
    <scope>NUCLEOTIDE SEQUENCE [LARGE SCALE GENOMIC DNA]</scope>
    <source>
        <strain evidence="3">JCM 19231</strain>
    </source>
</reference>
<evidence type="ECO:0000259" key="1">
    <source>
        <dbReference type="Pfam" id="PF01575"/>
    </source>
</evidence>
<accession>A0A0B8NTA6</accession>
<dbReference type="InterPro" id="IPR029069">
    <property type="entry name" value="HotDog_dom_sf"/>
</dbReference>
<keyword evidence="3" id="KW-1185">Reference proteome</keyword>
<reference evidence="2 3" key="1">
    <citation type="submission" date="2015-01" db="EMBL/GenBank/DDBJ databases">
        <title>Vibrio sp. C1 JCM 19231 whole genome shotgun sequence.</title>
        <authorList>
            <person name="Sawabe T."/>
            <person name="Meirelles P."/>
            <person name="Feng G."/>
            <person name="Sayaka M."/>
            <person name="Hattori M."/>
            <person name="Ohkuma M."/>
        </authorList>
    </citation>
    <scope>NUCLEOTIDE SEQUENCE [LARGE SCALE GENOMIC DNA]</scope>
    <source>
        <strain evidence="3">JCM 19231</strain>
    </source>
</reference>
<dbReference type="Proteomes" id="UP000031671">
    <property type="component" value="Unassembled WGS sequence"/>
</dbReference>
<protein>
    <submittedName>
        <fullName evidence="2">Acyl dehydratase</fullName>
    </submittedName>
</protein>
<dbReference type="InterPro" id="IPR002539">
    <property type="entry name" value="MaoC-like_dom"/>
</dbReference>
<name>A0A0B8NTA6_9VIBR</name>
<evidence type="ECO:0000313" key="2">
    <source>
        <dbReference type="EMBL" id="GAM53959.1"/>
    </source>
</evidence>
<organism evidence="2 3">
    <name type="scientific">Vibrio ishigakensis</name>
    <dbReference type="NCBI Taxonomy" id="1481914"/>
    <lineage>
        <taxon>Bacteria</taxon>
        <taxon>Pseudomonadati</taxon>
        <taxon>Pseudomonadota</taxon>
        <taxon>Gammaproteobacteria</taxon>
        <taxon>Vibrionales</taxon>
        <taxon>Vibrionaceae</taxon>
        <taxon>Vibrio</taxon>
    </lineage>
</organism>
<dbReference type="EMBL" id="BBRZ01000001">
    <property type="protein sequence ID" value="GAM53959.1"/>
    <property type="molecule type" value="Genomic_DNA"/>
</dbReference>
<feature type="domain" description="MaoC-like" evidence="1">
    <location>
        <begin position="79"/>
        <end position="192"/>
    </location>
</feature>
<dbReference type="AlphaFoldDB" id="A0A0B8NTA6"/>
<dbReference type="SUPFAM" id="SSF54637">
    <property type="entry name" value="Thioesterase/thiol ester dehydrase-isomerase"/>
    <property type="match status" value="1"/>
</dbReference>
<comment type="caution">
    <text evidence="2">The sequence shown here is derived from an EMBL/GenBank/DDBJ whole genome shotgun (WGS) entry which is preliminary data.</text>
</comment>
<dbReference type="Pfam" id="PF01575">
    <property type="entry name" value="MaoC_dehydratas"/>
    <property type="match status" value="1"/>
</dbReference>
<dbReference type="RefSeq" id="WP_261836832.1">
    <property type="nucleotide sequence ID" value="NZ_AP024882.1"/>
</dbReference>